<organism evidence="1 2">
    <name type="scientific">Novosphingobium barchaimii LL02</name>
    <dbReference type="NCBI Taxonomy" id="1114963"/>
    <lineage>
        <taxon>Bacteria</taxon>
        <taxon>Pseudomonadati</taxon>
        <taxon>Pseudomonadota</taxon>
        <taxon>Alphaproteobacteria</taxon>
        <taxon>Sphingomonadales</taxon>
        <taxon>Sphingomonadaceae</taxon>
        <taxon>Novosphingobium</taxon>
    </lineage>
</organism>
<dbReference type="PATRIC" id="fig|1114963.3.peg.4005"/>
<sequence length="248" mass="26933">MGAFSHRGQAIIEGVKVMDVLVMTAVLTSLAQAGTPGQVCPADPKVCTTQVHVVEHMIADSPEDRQLQEQIDRQVDTLARGGEPATQKALRQDQARFRRALRSQLSFMPGNDVKDRIALHQALQARLFALDHVNRDTDLMSGTWISAAGNLEMRAIDATHVEISLNPADTEYQRWSCEFSGVGIRTGDTISAEVSSGEHVILTKRDSVMWVRHESSGAGKACGAGGTMAGPYFATNPVMRVPSPPPRF</sequence>
<dbReference type="AlphaFoldDB" id="A0A0J7XL46"/>
<dbReference type="EMBL" id="JACU01000010">
    <property type="protein sequence ID" value="KMS51828.1"/>
    <property type="molecule type" value="Genomic_DNA"/>
</dbReference>
<comment type="caution">
    <text evidence="1">The sequence shown here is derived from an EMBL/GenBank/DDBJ whole genome shotgun (WGS) entry which is preliminary data.</text>
</comment>
<protein>
    <submittedName>
        <fullName evidence="1">Uncharacterized protein</fullName>
    </submittedName>
</protein>
<evidence type="ECO:0000313" key="1">
    <source>
        <dbReference type="EMBL" id="KMS51828.1"/>
    </source>
</evidence>
<gene>
    <name evidence="1" type="ORF">V474_01965</name>
</gene>
<dbReference type="Proteomes" id="UP000052268">
    <property type="component" value="Unassembled WGS sequence"/>
</dbReference>
<evidence type="ECO:0000313" key="2">
    <source>
        <dbReference type="Proteomes" id="UP000052268"/>
    </source>
</evidence>
<accession>A0A0J7XL46</accession>
<proteinExistence type="predicted"/>
<reference evidence="1 2" key="1">
    <citation type="journal article" date="2015" name="G3 (Bethesda)">
        <title>Insights into Ongoing Evolution of the Hexachlorocyclohexane Catabolic Pathway from Comparative Genomics of Ten Sphingomonadaceae Strains.</title>
        <authorList>
            <person name="Pearce S.L."/>
            <person name="Oakeshott J.G."/>
            <person name="Pandey G."/>
        </authorList>
    </citation>
    <scope>NUCLEOTIDE SEQUENCE [LARGE SCALE GENOMIC DNA]</scope>
    <source>
        <strain evidence="1 2">LL02</strain>
    </source>
</reference>
<keyword evidence="2" id="KW-1185">Reference proteome</keyword>
<name>A0A0J7XL46_9SPHN</name>